<accession>A0ABT3ZE45</accession>
<protein>
    <recommendedName>
        <fullName evidence="4">Secreted protein</fullName>
    </recommendedName>
</protein>
<name>A0ABT3ZE45_9HYPH</name>
<keyword evidence="3" id="KW-1185">Reference proteome</keyword>
<evidence type="ECO:0000313" key="3">
    <source>
        <dbReference type="Proteomes" id="UP001073227"/>
    </source>
</evidence>
<keyword evidence="1" id="KW-0732">Signal</keyword>
<evidence type="ECO:0000256" key="1">
    <source>
        <dbReference type="SAM" id="SignalP"/>
    </source>
</evidence>
<comment type="caution">
    <text evidence="2">The sequence shown here is derived from an EMBL/GenBank/DDBJ whole genome shotgun (WGS) entry which is preliminary data.</text>
</comment>
<dbReference type="Proteomes" id="UP001073227">
    <property type="component" value="Unassembled WGS sequence"/>
</dbReference>
<evidence type="ECO:0000313" key="2">
    <source>
        <dbReference type="EMBL" id="MCY0149569.1"/>
    </source>
</evidence>
<organism evidence="2 3">
    <name type="scientific">Hoeflea algicola</name>
    <dbReference type="NCBI Taxonomy" id="2983763"/>
    <lineage>
        <taxon>Bacteria</taxon>
        <taxon>Pseudomonadati</taxon>
        <taxon>Pseudomonadota</taxon>
        <taxon>Alphaproteobacteria</taxon>
        <taxon>Hyphomicrobiales</taxon>
        <taxon>Rhizobiaceae</taxon>
        <taxon>Hoeflea</taxon>
    </lineage>
</organism>
<proteinExistence type="predicted"/>
<gene>
    <name evidence="2" type="ORF">OEG84_18115</name>
</gene>
<feature type="chain" id="PRO_5045760536" description="Secreted protein" evidence="1">
    <location>
        <begin position="40"/>
        <end position="193"/>
    </location>
</feature>
<evidence type="ECO:0008006" key="4">
    <source>
        <dbReference type="Google" id="ProtNLM"/>
    </source>
</evidence>
<sequence>MTIHARLAALPTFPGAISGGVMLAAVLGFTLAASTSAMAAECEVSMEQTWLSDLVASAQVSGPCASASIELVVRNGVDDVVWSASHAAANLFGFDGVADADSMGVALGDWLGDYADNSSSGRLPEWPEGADMPDAGEFPFYVEEGVSRDVYETLRTADYPMICYIQGHESTLCLVQQPGVSVLTNVGAQSFPG</sequence>
<reference evidence="2" key="1">
    <citation type="submission" date="2022-10" db="EMBL/GenBank/DDBJ databases">
        <title>Hoeflea sp. G2-23, isolated from marine algae.</title>
        <authorList>
            <person name="Kristyanto S."/>
            <person name="Kim J.M."/>
            <person name="Jeon C.O."/>
        </authorList>
    </citation>
    <scope>NUCLEOTIDE SEQUENCE</scope>
    <source>
        <strain evidence="2">G2-23</strain>
    </source>
</reference>
<dbReference type="RefSeq" id="WP_267655025.1">
    <property type="nucleotide sequence ID" value="NZ_JAOVZR010000001.1"/>
</dbReference>
<feature type="signal peptide" evidence="1">
    <location>
        <begin position="1"/>
        <end position="39"/>
    </location>
</feature>
<dbReference type="EMBL" id="JAOVZR010000001">
    <property type="protein sequence ID" value="MCY0149569.1"/>
    <property type="molecule type" value="Genomic_DNA"/>
</dbReference>